<keyword evidence="3" id="KW-1185">Reference proteome</keyword>
<organism evidence="2 3">
    <name type="scientific">Sulfitobacter undariae</name>
    <dbReference type="NCBI Taxonomy" id="1563671"/>
    <lineage>
        <taxon>Bacteria</taxon>
        <taxon>Pseudomonadati</taxon>
        <taxon>Pseudomonadota</taxon>
        <taxon>Alphaproteobacteria</taxon>
        <taxon>Rhodobacterales</taxon>
        <taxon>Roseobacteraceae</taxon>
        <taxon>Sulfitobacter</taxon>
    </lineage>
</organism>
<accession>A0A7W6EC16</accession>
<dbReference type="InterPro" id="IPR011010">
    <property type="entry name" value="DNA_brk_join_enz"/>
</dbReference>
<dbReference type="AlphaFoldDB" id="A0A7W6EC16"/>
<sequence>MLPAAELKNLRAVYVSIDTETVRMLQRYIAVYRPVFGYMSKDKLCLRFRQHMWKYCQLRIDLQVMRHIAGKAILDMGPSAMGLVQEVLGHKRIETTMSYYVQVCKVVAQKNYLQLFYQYERRVMTQVSFRIDRQFLETPFYGVRQMT</sequence>
<dbReference type="RefSeq" id="WP_184568075.1">
    <property type="nucleotide sequence ID" value="NZ_JACIEI010000021.1"/>
</dbReference>
<dbReference type="Gene3D" id="1.10.443.10">
    <property type="entry name" value="Intergrase catalytic core"/>
    <property type="match status" value="1"/>
</dbReference>
<dbReference type="InterPro" id="IPR013762">
    <property type="entry name" value="Integrase-like_cat_sf"/>
</dbReference>
<proteinExistence type="predicted"/>
<dbReference type="GO" id="GO:0006310">
    <property type="term" value="P:DNA recombination"/>
    <property type="evidence" value="ECO:0007669"/>
    <property type="project" value="UniProtKB-KW"/>
</dbReference>
<dbReference type="SUPFAM" id="SSF56349">
    <property type="entry name" value="DNA breaking-rejoining enzymes"/>
    <property type="match status" value="1"/>
</dbReference>
<evidence type="ECO:0000313" key="2">
    <source>
        <dbReference type="EMBL" id="MBB3995865.1"/>
    </source>
</evidence>
<evidence type="ECO:0000313" key="3">
    <source>
        <dbReference type="Proteomes" id="UP000530268"/>
    </source>
</evidence>
<dbReference type="GO" id="GO:0003677">
    <property type="term" value="F:DNA binding"/>
    <property type="evidence" value="ECO:0007669"/>
    <property type="project" value="InterPro"/>
</dbReference>
<evidence type="ECO:0000256" key="1">
    <source>
        <dbReference type="ARBA" id="ARBA00023172"/>
    </source>
</evidence>
<reference evidence="2 3" key="1">
    <citation type="submission" date="2020-08" db="EMBL/GenBank/DDBJ databases">
        <title>Genomic Encyclopedia of Type Strains, Phase IV (KMG-IV): sequencing the most valuable type-strain genomes for metagenomic binning, comparative biology and taxonomic classification.</title>
        <authorList>
            <person name="Goeker M."/>
        </authorList>
    </citation>
    <scope>NUCLEOTIDE SEQUENCE [LARGE SCALE GENOMIC DNA]</scope>
    <source>
        <strain evidence="2 3">DSM 102234</strain>
    </source>
</reference>
<dbReference type="GO" id="GO:0015074">
    <property type="term" value="P:DNA integration"/>
    <property type="evidence" value="ECO:0007669"/>
    <property type="project" value="InterPro"/>
</dbReference>
<gene>
    <name evidence="2" type="ORF">GGR95_003531</name>
</gene>
<dbReference type="Proteomes" id="UP000530268">
    <property type="component" value="Unassembled WGS sequence"/>
</dbReference>
<protein>
    <submittedName>
        <fullName evidence="2">Integrase</fullName>
    </submittedName>
</protein>
<dbReference type="EMBL" id="JACIEI010000021">
    <property type="protein sequence ID" value="MBB3995865.1"/>
    <property type="molecule type" value="Genomic_DNA"/>
</dbReference>
<keyword evidence="1" id="KW-0233">DNA recombination</keyword>
<name>A0A7W6EC16_9RHOB</name>
<comment type="caution">
    <text evidence="2">The sequence shown here is derived from an EMBL/GenBank/DDBJ whole genome shotgun (WGS) entry which is preliminary data.</text>
</comment>